<reference evidence="1" key="6">
    <citation type="submission" date="2004-04" db="EMBL/GenBank/DDBJ databases">
        <authorList>
            <person name="Arakawa T."/>
            <person name="Carninci P."/>
            <person name="Fukuda S."/>
            <person name="Hashizume W."/>
            <person name="Hayashida K."/>
            <person name="Hori F."/>
            <person name="Iida J."/>
            <person name="Imamura K."/>
            <person name="Imotani K."/>
            <person name="Itoh M."/>
            <person name="Kanagawa S."/>
            <person name="Kawai J."/>
            <person name="Kojima M."/>
            <person name="Konno H."/>
            <person name="Murata M."/>
            <person name="Nakamura M."/>
            <person name="Ninomiya N."/>
            <person name="Nishiyori H."/>
            <person name="Nomura K."/>
            <person name="Ohno M."/>
            <person name="Sakazume N."/>
            <person name="Sano H."/>
            <person name="Sasaki D."/>
            <person name="Shibata K."/>
            <person name="Shiraki T."/>
            <person name="Tagami M."/>
            <person name="Tagami Y."/>
            <person name="Waki K."/>
            <person name="Watahiki A."/>
            <person name="Muramatsu M."/>
            <person name="Hayashizaki Y."/>
        </authorList>
    </citation>
    <scope>NUCLEOTIDE SEQUENCE</scope>
    <source>
        <strain evidence="1">C57BL/6J</strain>
        <tissue evidence="1">Brain</tissue>
    </source>
</reference>
<reference evidence="1" key="2">
    <citation type="journal article" date="2000" name="Genome Res.">
        <title>Normalization and subtraction of cap-trapper-selected cDNAs to prepare full-length cDNA libraries for rapid discovery of new genes.</title>
        <authorList>
            <person name="Carninci P."/>
            <person name="Shibata Y."/>
            <person name="Hayatsu N."/>
            <person name="Sugahara Y."/>
            <person name="Shibata K."/>
            <person name="Itoh M."/>
            <person name="Konno H."/>
            <person name="Okazaki Y."/>
            <person name="Muramatsu M."/>
            <person name="Hayashizaki Y."/>
        </authorList>
    </citation>
    <scope>NUCLEOTIDE SEQUENCE</scope>
    <source>
        <strain evidence="1">C57BL/6J</strain>
        <tissue evidence="1">Brain</tissue>
    </source>
</reference>
<dbReference type="EMBL" id="AK160846">
    <property type="protein sequence ID" value="BAE36042.1"/>
    <property type="molecule type" value="mRNA"/>
</dbReference>
<dbReference type="AlphaFoldDB" id="Q3TUC9"/>
<evidence type="ECO:0000313" key="1">
    <source>
        <dbReference type="EMBL" id="BAE36042.1"/>
    </source>
</evidence>
<dbReference type="AGR" id="MGI:2444403"/>
<organism evidence="1">
    <name type="scientific">Mus musculus</name>
    <name type="common">Mouse</name>
    <dbReference type="NCBI Taxonomy" id="10090"/>
    <lineage>
        <taxon>Eukaryota</taxon>
        <taxon>Metazoa</taxon>
        <taxon>Chordata</taxon>
        <taxon>Craniata</taxon>
        <taxon>Vertebrata</taxon>
        <taxon>Euteleostomi</taxon>
        <taxon>Mammalia</taxon>
        <taxon>Eutheria</taxon>
        <taxon>Euarchontoglires</taxon>
        <taxon>Glires</taxon>
        <taxon>Rodentia</taxon>
        <taxon>Myomorpha</taxon>
        <taxon>Muroidea</taxon>
        <taxon>Muridae</taxon>
        <taxon>Murinae</taxon>
        <taxon>Mus</taxon>
        <taxon>Mus</taxon>
    </lineage>
</organism>
<evidence type="ECO:0000313" key="2">
    <source>
        <dbReference type="MGI" id="MGI:2444403"/>
    </source>
</evidence>
<reference evidence="1" key="8">
    <citation type="journal article" date="2005" name="Science">
        <title>Antisense Transcription in the Mammalian Transcriptome.</title>
        <authorList>
            <consortium name="RIKEN Genome Exploration Research Group and Genome Science Group (Genome Network Project Core Group) and the FANTOM Consortium"/>
        </authorList>
    </citation>
    <scope>NUCLEOTIDE SEQUENCE</scope>
    <source>
        <strain evidence="1">C57BL/6J</strain>
        <tissue evidence="1">Brain</tissue>
    </source>
</reference>
<reference evidence="1" key="1">
    <citation type="journal article" date="1999" name="Methods Enzymol.">
        <title>High-efficiency full-length cDNA cloning.</title>
        <authorList>
            <person name="Carninci P."/>
            <person name="Hayashizaki Y."/>
        </authorList>
    </citation>
    <scope>NUCLEOTIDE SEQUENCE</scope>
    <source>
        <strain evidence="1">C57BL/6J</strain>
        <tissue evidence="1">Brain</tissue>
    </source>
</reference>
<proteinExistence type="evidence at transcript level"/>
<sequence length="145" mass="15654">MEETDSGSVASARLCDPWDYRQFTDDESGYQRGQVNVQPGLWPCSLSLSYKDGILNTQIVSSQPHFPGCLPSWKRCVVADRLSSHLGLPGAGTGLGKGGGDSLGALGNLGHTAVCLFNPLHLPRNCWHHRVPEAPTPVNRSLTFL</sequence>
<reference evidence="1" key="4">
    <citation type="journal article" date="2001" name="Nature">
        <title>Functional annotation of a full-length mouse cDNA collection.</title>
        <authorList>
            <consortium name="The RIKEN Genome Exploration Research Group Phase II Team and the FANTOM Consortium"/>
        </authorList>
    </citation>
    <scope>NUCLEOTIDE SEQUENCE</scope>
    <source>
        <strain evidence="1">C57BL/6J</strain>
        <tissue evidence="1">Brain</tissue>
    </source>
</reference>
<protein>
    <submittedName>
        <fullName evidence="1">Uncharacterized protein</fullName>
    </submittedName>
</protein>
<reference evidence="1" key="3">
    <citation type="journal article" date="2000" name="Genome Res.">
        <title>RIKEN integrated sequence analysis (RISA) system--384-format sequencing pipeline with 384 multicapillary sequencer.</title>
        <authorList>
            <person name="Shibata K."/>
            <person name="Itoh M."/>
            <person name="Aizawa K."/>
            <person name="Nagaoka S."/>
            <person name="Sasaki N."/>
            <person name="Carninci P."/>
            <person name="Konno H."/>
            <person name="Akiyama J."/>
            <person name="Nishi K."/>
            <person name="Kitsunai T."/>
            <person name="Tashiro H."/>
            <person name="Itoh M."/>
            <person name="Sumi N."/>
            <person name="Ishii Y."/>
            <person name="Nakamura S."/>
            <person name="Hazama M."/>
            <person name="Nishine T."/>
            <person name="Harada A."/>
            <person name="Yamamoto R."/>
            <person name="Matsumoto H."/>
            <person name="Sakaguchi S."/>
            <person name="Ikegami T."/>
            <person name="Kashiwagi K."/>
            <person name="Fujiwake S."/>
            <person name="Inoue K."/>
            <person name="Togawa Y."/>
            <person name="Izawa M."/>
            <person name="Ohara E."/>
            <person name="Watahiki M."/>
            <person name="Yoneda Y."/>
            <person name="Ishikawa T."/>
            <person name="Ozawa K."/>
            <person name="Tanaka T."/>
            <person name="Matsuura S."/>
            <person name="Kawai J."/>
            <person name="Okazaki Y."/>
            <person name="Muramatsu M."/>
            <person name="Inoue Y."/>
            <person name="Kira A."/>
            <person name="Hayashizaki Y."/>
        </authorList>
    </citation>
    <scope>NUCLEOTIDE SEQUENCE</scope>
    <source>
        <strain evidence="1">C57BL/6J</strain>
        <tissue evidence="1">Brain</tissue>
    </source>
</reference>
<name>Q3TUC9_MOUSE</name>
<accession>Q3TUC9</accession>
<reference evidence="1" key="5">
    <citation type="journal article" date="2002" name="Nature">
        <title>Analysis of the mouse transcriptome based on functional annotation of 60,770 full-length cDNAs.</title>
        <authorList>
            <consortium name="The FANTOM Consortium and the RIKEN Genome Exploration Research Group Phase I and II Team"/>
        </authorList>
    </citation>
    <scope>NUCLEOTIDE SEQUENCE</scope>
    <source>
        <strain evidence="1">C57BL/6J</strain>
        <tissue evidence="1">Brain</tissue>
    </source>
</reference>
<reference evidence="1" key="7">
    <citation type="journal article" date="2005" name="Science">
        <title>The Transcriptional Landscape of the Mammalian Genome.</title>
        <authorList>
            <consortium name="The FANTOM Consortium"/>
            <consortium name="Riken Genome Exploration Research Group and Genome Science Group (Genome Network Project Core Group)"/>
        </authorList>
    </citation>
    <scope>NUCLEOTIDE SEQUENCE</scope>
    <source>
        <strain evidence="1">C57BL/6J</strain>
        <tissue evidence="1">Brain</tissue>
    </source>
</reference>
<gene>
    <name evidence="2" type="primary">Disp3</name>
    <name evidence="2" type="synonym">Ptchd2</name>
</gene>
<dbReference type="MGI" id="MGI:2444403">
    <property type="gene designation" value="Disp3"/>
</dbReference>